<dbReference type="GeneTree" id="ENSGT00970000196811"/>
<organism evidence="1 2">
    <name type="scientific">Oncorhynchus tshawytscha</name>
    <name type="common">Chinook salmon</name>
    <name type="synonym">Salmo tshawytscha</name>
    <dbReference type="NCBI Taxonomy" id="74940"/>
    <lineage>
        <taxon>Eukaryota</taxon>
        <taxon>Metazoa</taxon>
        <taxon>Chordata</taxon>
        <taxon>Craniata</taxon>
        <taxon>Vertebrata</taxon>
        <taxon>Euteleostomi</taxon>
        <taxon>Actinopterygii</taxon>
        <taxon>Neopterygii</taxon>
        <taxon>Teleostei</taxon>
        <taxon>Protacanthopterygii</taxon>
        <taxon>Salmoniformes</taxon>
        <taxon>Salmonidae</taxon>
        <taxon>Salmoninae</taxon>
        <taxon>Oncorhynchus</taxon>
    </lineage>
</organism>
<keyword evidence="2" id="KW-1185">Reference proteome</keyword>
<dbReference type="GO" id="GO:0003676">
    <property type="term" value="F:nucleic acid binding"/>
    <property type="evidence" value="ECO:0007669"/>
    <property type="project" value="InterPro"/>
</dbReference>
<dbReference type="InterPro" id="IPR036397">
    <property type="entry name" value="RNaseH_sf"/>
</dbReference>
<protein>
    <recommendedName>
        <fullName evidence="3">Tc1-like transposase DDE domain-containing protein</fullName>
    </recommendedName>
</protein>
<evidence type="ECO:0008006" key="3">
    <source>
        <dbReference type="Google" id="ProtNLM"/>
    </source>
</evidence>
<dbReference type="Ensembl" id="ENSOTST00005194447.1">
    <property type="protein sequence ID" value="ENSOTSP00005111142.1"/>
    <property type="gene ID" value="ENSOTSG00005069467.1"/>
</dbReference>
<reference evidence="1" key="3">
    <citation type="submission" date="2025-09" db="UniProtKB">
        <authorList>
            <consortium name="Ensembl"/>
        </authorList>
    </citation>
    <scope>IDENTIFICATION</scope>
</reference>
<sequence length="163" mass="18200">MINQSDGQISVWWMPGERYLPECIVPTVKFGGGGIMVWAVFSWFGLGPLVPVKENLNATAYNDILDGSVLPTLWQQYGESPFRYQHDNVPVHKASPYRNGLSRSVWENLTGLHRALTSTPSNTFRINWRADCEPGLIAQHQCPTSLMLLGLTGSNSPQQRSNI</sequence>
<reference evidence="1" key="2">
    <citation type="submission" date="2025-08" db="UniProtKB">
        <authorList>
            <consortium name="Ensembl"/>
        </authorList>
    </citation>
    <scope>IDENTIFICATION</scope>
</reference>
<accession>A0AAZ3P383</accession>
<name>A0AAZ3P383_ONCTS</name>
<dbReference type="AlphaFoldDB" id="A0AAZ3P383"/>
<evidence type="ECO:0000313" key="2">
    <source>
        <dbReference type="Proteomes" id="UP000694402"/>
    </source>
</evidence>
<reference evidence="2" key="1">
    <citation type="journal article" date="2018" name="PLoS ONE">
        <title>Chinook salmon (Oncorhynchus tshawytscha) genome and transcriptome.</title>
        <authorList>
            <person name="Christensen K.A."/>
            <person name="Leong J.S."/>
            <person name="Sakhrani D."/>
            <person name="Biagi C.A."/>
            <person name="Minkley D.R."/>
            <person name="Withler R.E."/>
            <person name="Rondeau E.B."/>
            <person name="Koop B.F."/>
            <person name="Devlin R.H."/>
        </authorList>
    </citation>
    <scope>NUCLEOTIDE SEQUENCE [LARGE SCALE GENOMIC DNA]</scope>
</reference>
<dbReference type="Gene3D" id="3.30.420.10">
    <property type="entry name" value="Ribonuclease H-like superfamily/Ribonuclease H"/>
    <property type="match status" value="1"/>
</dbReference>
<proteinExistence type="predicted"/>
<evidence type="ECO:0000313" key="1">
    <source>
        <dbReference type="Ensembl" id="ENSOTSP00005111142.1"/>
    </source>
</evidence>
<dbReference type="Proteomes" id="UP000694402">
    <property type="component" value="Unassembled WGS sequence"/>
</dbReference>